<name>A0A2H4J0S5_9CAUD</name>
<evidence type="ECO:0000313" key="6">
    <source>
        <dbReference type="EMBL" id="ASN72139.1"/>
    </source>
</evidence>
<evidence type="ECO:0000313" key="2">
    <source>
        <dbReference type="EMBL" id="ASN67990.1"/>
    </source>
</evidence>
<dbReference type="EMBL" id="MF417877">
    <property type="protein sequence ID" value="ASN68505.1"/>
    <property type="molecule type" value="Genomic_DNA"/>
</dbReference>
<reference evidence="5" key="1">
    <citation type="submission" date="2017-06" db="EMBL/GenBank/DDBJ databases">
        <title>Novel phages from South African skin metaviromes.</title>
        <authorList>
            <person name="van Zyl L.J."/>
            <person name="Abrahams Y."/>
            <person name="Stander E.A."/>
            <person name="Kirby B.M."/>
            <person name="Clavaud C."/>
            <person name="Farcet C."/>
            <person name="Breton L."/>
            <person name="Trindade M.I."/>
        </authorList>
    </citation>
    <scope>NUCLEOTIDE SEQUENCE</scope>
</reference>
<dbReference type="EMBL" id="MF417869">
    <property type="protein sequence ID" value="ASN67990.1"/>
    <property type="molecule type" value="Genomic_DNA"/>
</dbReference>
<feature type="region of interest" description="Disordered" evidence="1">
    <location>
        <begin position="55"/>
        <end position="82"/>
    </location>
</feature>
<evidence type="ECO:0000313" key="4">
    <source>
        <dbReference type="EMBL" id="ASN68505.1"/>
    </source>
</evidence>
<dbReference type="EMBL" id="MF417878">
    <property type="protein sequence ID" value="ASN68590.1"/>
    <property type="molecule type" value="Genomic_DNA"/>
</dbReference>
<proteinExistence type="predicted"/>
<accession>A0A2H4J0S5</accession>
<evidence type="ECO:0000313" key="5">
    <source>
        <dbReference type="EMBL" id="ASN68590.1"/>
    </source>
</evidence>
<dbReference type="EMBL" id="MF417942">
    <property type="protein sequence ID" value="ASN72139.1"/>
    <property type="molecule type" value="Genomic_DNA"/>
</dbReference>
<sequence length="82" mass="8954">MSEMTREEAYAQIAQIAEKHALIAQAFGGVITVVHPETQRAHGIEEKCLYMAGQGKHPEAKTEPVPAANKPLALEQPDLFES</sequence>
<dbReference type="EMBL" id="MF417876">
    <property type="protein sequence ID" value="ASN68357.1"/>
    <property type="molecule type" value="Genomic_DNA"/>
</dbReference>
<protein>
    <submittedName>
        <fullName evidence="5">Uncharacterized protein</fullName>
    </submittedName>
</protein>
<evidence type="ECO:0000256" key="1">
    <source>
        <dbReference type="SAM" id="MobiDB-lite"/>
    </source>
</evidence>
<evidence type="ECO:0000313" key="3">
    <source>
        <dbReference type="EMBL" id="ASN68357.1"/>
    </source>
</evidence>
<organism evidence="5">
    <name type="scientific">uncultured Caudovirales phage</name>
    <dbReference type="NCBI Taxonomy" id="2100421"/>
    <lineage>
        <taxon>Viruses</taxon>
        <taxon>Duplodnaviria</taxon>
        <taxon>Heunggongvirae</taxon>
        <taxon>Uroviricota</taxon>
        <taxon>Caudoviricetes</taxon>
        <taxon>Peduoviridae</taxon>
        <taxon>Maltschvirus</taxon>
        <taxon>Maltschvirus maltsch</taxon>
    </lineage>
</organism>
<gene>
    <name evidence="3" type="ORF">3F6_16</name>
    <name evidence="2" type="ORF">3S4_64</name>
    <name evidence="6" type="ORF">7F6_38</name>
    <name evidence="5" type="ORF">8S7_57</name>
    <name evidence="4" type="ORF">9F7_68</name>
</gene>